<dbReference type="Gene3D" id="3.40.50.1010">
    <property type="entry name" value="5'-nuclease"/>
    <property type="match status" value="1"/>
</dbReference>
<organism evidence="10 11">
    <name type="scientific">Cladonia borealis</name>
    <dbReference type="NCBI Taxonomy" id="184061"/>
    <lineage>
        <taxon>Eukaryota</taxon>
        <taxon>Fungi</taxon>
        <taxon>Dikarya</taxon>
        <taxon>Ascomycota</taxon>
        <taxon>Pezizomycotina</taxon>
        <taxon>Lecanoromycetes</taxon>
        <taxon>OSLEUM clade</taxon>
        <taxon>Lecanoromycetidae</taxon>
        <taxon>Lecanorales</taxon>
        <taxon>Lecanorineae</taxon>
        <taxon>Cladoniaceae</taxon>
        <taxon>Cladonia</taxon>
    </lineage>
</organism>
<keyword evidence="3" id="KW-0698">rRNA processing</keyword>
<dbReference type="InterPro" id="IPR029060">
    <property type="entry name" value="PIN-like_dom_sf"/>
</dbReference>
<comment type="function">
    <text evidence="5">Involved in rRNA-processing and ribosome biogenesis.</text>
</comment>
<feature type="compositionally biased region" description="Basic residues" evidence="8">
    <location>
        <begin position="303"/>
        <end position="313"/>
    </location>
</feature>
<sequence length="329" mass="36599">MRGKRSKQYRKLMQQYGMVFGFREPYQILVDADMIQDTERFKMDLVGALERTLNVSPSIVALSLMITRTNVKARCSIRHLYTLKDLPQAQKDVLISIAKNMERRRCGHHTLDEPLSTLECVSSVIDPKKSLTNKNRYVVASQDEEVRRFCRKVRGVPLVYVKRSVMVMEPMAEGSVGVRDGIERSKFRSGLRGKGSLLLGKRKRGEDEGSDVNAAEGNQANSGPGGNEKTAIKKKMKGLKGPNPLSVKKPKREASSNPKTGNEQGEKALSLDPGETDAEPKPSTLTIQMIEGALDEAPNPPERRKRKRKHKSKQLGSFVAAHSGDEGTE</sequence>
<evidence type="ECO:0000256" key="1">
    <source>
        <dbReference type="ARBA" id="ARBA00004604"/>
    </source>
</evidence>
<dbReference type="CDD" id="cd09865">
    <property type="entry name" value="PIN_ScUtp23p-like"/>
    <property type="match status" value="1"/>
</dbReference>
<comment type="similarity">
    <text evidence="6">Belongs to the UTP23/FCF1 family. UTP23 subfamily.</text>
</comment>
<protein>
    <recommendedName>
        <fullName evidence="7">U three protein 23</fullName>
    </recommendedName>
</protein>
<evidence type="ECO:0000256" key="7">
    <source>
        <dbReference type="ARBA" id="ARBA00076388"/>
    </source>
</evidence>
<evidence type="ECO:0000256" key="5">
    <source>
        <dbReference type="ARBA" id="ARBA00037300"/>
    </source>
</evidence>
<evidence type="ECO:0000256" key="3">
    <source>
        <dbReference type="ARBA" id="ARBA00022552"/>
    </source>
</evidence>
<comment type="subcellular location">
    <subcellularLocation>
        <location evidence="1">Nucleus</location>
        <location evidence="1">Nucleolus</location>
    </subcellularLocation>
</comment>
<accession>A0AA39R9B7</accession>
<dbReference type="PANTHER" id="PTHR12416">
    <property type="entry name" value="RRNA-PROCESSING PROTEIN UTP23 HOMOLOG"/>
    <property type="match status" value="1"/>
</dbReference>
<gene>
    <name evidence="10" type="ORF">JMJ35_002028</name>
</gene>
<dbReference type="InterPro" id="IPR006984">
    <property type="entry name" value="Fcf1/UTP23"/>
</dbReference>
<feature type="region of interest" description="Disordered" evidence="8">
    <location>
        <begin position="198"/>
        <end position="329"/>
    </location>
</feature>
<keyword evidence="11" id="KW-1185">Reference proteome</keyword>
<reference evidence="10" key="1">
    <citation type="submission" date="2023-03" db="EMBL/GenBank/DDBJ databases">
        <title>Complete genome of Cladonia borealis.</title>
        <authorList>
            <person name="Park H."/>
        </authorList>
    </citation>
    <scope>NUCLEOTIDE SEQUENCE</scope>
    <source>
        <strain evidence="10">ANT050790</strain>
    </source>
</reference>
<dbReference type="InterPro" id="IPR057776">
    <property type="entry name" value="UTP23_sensor"/>
</dbReference>
<dbReference type="GO" id="GO:0032040">
    <property type="term" value="C:small-subunit processome"/>
    <property type="evidence" value="ECO:0007669"/>
    <property type="project" value="InterPro"/>
</dbReference>
<keyword evidence="4" id="KW-0539">Nucleus</keyword>
<evidence type="ECO:0000256" key="2">
    <source>
        <dbReference type="ARBA" id="ARBA00022517"/>
    </source>
</evidence>
<evidence type="ECO:0000256" key="8">
    <source>
        <dbReference type="SAM" id="MobiDB-lite"/>
    </source>
</evidence>
<dbReference type="EMBL" id="JAFEKC020000003">
    <property type="protein sequence ID" value="KAK0515994.1"/>
    <property type="molecule type" value="Genomic_DNA"/>
</dbReference>
<evidence type="ECO:0000256" key="6">
    <source>
        <dbReference type="ARBA" id="ARBA00038503"/>
    </source>
</evidence>
<dbReference type="Proteomes" id="UP001166286">
    <property type="component" value="Unassembled WGS sequence"/>
</dbReference>
<dbReference type="AlphaFoldDB" id="A0AA39R9B7"/>
<dbReference type="GO" id="GO:0006364">
    <property type="term" value="P:rRNA processing"/>
    <property type="evidence" value="ECO:0007669"/>
    <property type="project" value="UniProtKB-KW"/>
</dbReference>
<dbReference type="Pfam" id="PF04900">
    <property type="entry name" value="Fcf1"/>
    <property type="match status" value="1"/>
</dbReference>
<evidence type="ECO:0000256" key="4">
    <source>
        <dbReference type="ARBA" id="ARBA00023242"/>
    </source>
</evidence>
<keyword evidence="2" id="KW-0690">Ribosome biogenesis</keyword>
<evidence type="ECO:0000313" key="11">
    <source>
        <dbReference type="Proteomes" id="UP001166286"/>
    </source>
</evidence>
<evidence type="ECO:0000259" key="9">
    <source>
        <dbReference type="Pfam" id="PF24779"/>
    </source>
</evidence>
<proteinExistence type="inferred from homology"/>
<dbReference type="Pfam" id="PF24779">
    <property type="entry name" value="UTP23_sensor"/>
    <property type="match status" value="1"/>
</dbReference>
<feature type="domain" description="UTP23 sensor motif region" evidence="9">
    <location>
        <begin position="233"/>
        <end position="251"/>
    </location>
</feature>
<comment type="caution">
    <text evidence="10">The sequence shown here is derived from an EMBL/GenBank/DDBJ whole genome shotgun (WGS) entry which is preliminary data.</text>
</comment>
<name>A0AA39R9B7_9LECA</name>
<dbReference type="SUPFAM" id="SSF88723">
    <property type="entry name" value="PIN domain-like"/>
    <property type="match status" value="1"/>
</dbReference>
<evidence type="ECO:0000313" key="10">
    <source>
        <dbReference type="EMBL" id="KAK0515994.1"/>
    </source>
</evidence>
<dbReference type="FunFam" id="3.40.50.1010:FF:000006">
    <property type="entry name" value="rRNA-processing protein UTP23 homolog"/>
    <property type="match status" value="1"/>
</dbReference>